<evidence type="ECO:0000256" key="1">
    <source>
        <dbReference type="SAM" id="Coils"/>
    </source>
</evidence>
<proteinExistence type="predicted"/>
<feature type="coiled-coil region" evidence="1">
    <location>
        <begin position="107"/>
        <end position="138"/>
    </location>
</feature>
<dbReference type="Pfam" id="PF18501">
    <property type="entry name" value="REC1"/>
    <property type="match status" value="1"/>
</dbReference>
<dbReference type="EMBL" id="RFKV01000116">
    <property type="protein sequence ID" value="RMD76638.1"/>
    <property type="molecule type" value="Genomic_DNA"/>
</dbReference>
<feature type="domain" description="Cas12a REC1" evidence="2">
    <location>
        <begin position="75"/>
        <end position="327"/>
    </location>
</feature>
<dbReference type="Proteomes" id="UP000269410">
    <property type="component" value="Unassembled WGS sequence"/>
</dbReference>
<protein>
    <recommendedName>
        <fullName evidence="2">Cas12a REC1 domain-containing protein</fullName>
    </recommendedName>
</protein>
<evidence type="ECO:0000313" key="3">
    <source>
        <dbReference type="EMBL" id="RMD76638.1"/>
    </source>
</evidence>
<accession>A0A3M0Z3E0</accession>
<reference evidence="3 4" key="1">
    <citation type="submission" date="2018-10" db="EMBL/GenBank/DDBJ databases">
        <title>Thermophilic Lithotrophy and Phototrophy in an Intertidal, Iron-rich, Geothermal Spring.</title>
        <authorList>
            <person name="Ward L.M."/>
            <person name="Idei A."/>
            <person name="Nakagawa M."/>
            <person name="Ueno Y."/>
            <person name="Fischer W."/>
            <person name="Mcglynn S.E."/>
        </authorList>
    </citation>
    <scope>NUCLEOTIDE SEQUENCE [LARGE SCALE GENOMIC DNA]</scope>
    <source>
        <strain evidence="3">J137</strain>
    </source>
</reference>
<dbReference type="InterPro" id="IPR040787">
    <property type="entry name" value="Cas12a_REC1"/>
</dbReference>
<comment type="caution">
    <text evidence="3">The sequence shown here is derived from an EMBL/GenBank/DDBJ whole genome shotgun (WGS) entry which is preliminary data.</text>
</comment>
<feature type="non-terminal residue" evidence="3">
    <location>
        <position position="527"/>
    </location>
</feature>
<keyword evidence="1" id="KW-0175">Coiled coil</keyword>
<name>A0A3M0Z3E0_9BACT</name>
<dbReference type="AlphaFoldDB" id="A0A3M0Z3E0"/>
<gene>
    <name evidence="3" type="ORF">D6810_03380</name>
</gene>
<sequence length="527" mass="62326">MNKLLQTSLIPNQNCLKFCCLKVVNMSVLNVFTNQYSVNKTLRFELKPVGKTVEMLEKAKIFQKDEVIQHKYKATKPYIDQLHREFISEALQNAKLNWLNDEYLNVYKCWKTNRKDYEKELKNKEQNLRAEIVELFNKKAKDWSMRYPGLKNDNIDILFEEDAFERILKVRFGDNPSTLILDPSTGKQISIFDSWKGFKVYFSKFFKTRENFYKDDGTETAIATRIVNQNLRIFCDNVILYENLRNKIDFSEVFENFGNSISIKEFFDISSYNSCLLQNGIDSYNKIIGGETLQNGEKKKGLNELINEYRQKTREKVQFFKKLYNQIHYEKGKVFLDEIKNEKDLIEKLERLVDTAKLKTDLIQALFKDFYENQEKYNLYQIYLSKQAINTISYKWTDRPEAFREKLYQQLKKGKLVKTSKPEELVNSLPDFIALGHIKDMLEDESEILVPWKVRYFAIQNFAGKNQWNQFLAILNYELMSQIETDTTTQDTNASSSLKSSFYDNLQEISKLLQNFTLDDKSKITIK</sequence>
<evidence type="ECO:0000313" key="4">
    <source>
        <dbReference type="Proteomes" id="UP000269410"/>
    </source>
</evidence>
<evidence type="ECO:0000259" key="2">
    <source>
        <dbReference type="Pfam" id="PF18501"/>
    </source>
</evidence>
<organism evidence="3 4">
    <name type="scientific">Candidatus Dojkabacteria bacterium</name>
    <dbReference type="NCBI Taxonomy" id="2099670"/>
    <lineage>
        <taxon>Bacteria</taxon>
        <taxon>Candidatus Dojkabacteria</taxon>
    </lineage>
</organism>